<dbReference type="AlphaFoldDB" id="A0A4U1CB18"/>
<dbReference type="EMBL" id="SWBO01000001">
    <property type="protein sequence ID" value="TKC03092.1"/>
    <property type="molecule type" value="Genomic_DNA"/>
</dbReference>
<comment type="caution">
    <text evidence="1">The sequence shown here is derived from an EMBL/GenBank/DDBJ whole genome shotgun (WGS) entry which is preliminary data.</text>
</comment>
<reference evidence="1 2" key="1">
    <citation type="submission" date="2019-04" db="EMBL/GenBank/DDBJ databases">
        <title>Pedobacter sp. AR-2-6 sp. nov., isolated from Arctic soil.</title>
        <authorList>
            <person name="Dahal R.H."/>
            <person name="Kim D.-U."/>
        </authorList>
    </citation>
    <scope>NUCLEOTIDE SEQUENCE [LARGE SCALE GENOMIC DNA]</scope>
    <source>
        <strain evidence="1 2">AR-2-6</strain>
    </source>
</reference>
<dbReference type="Pfam" id="PF10825">
    <property type="entry name" value="DUF2752"/>
    <property type="match status" value="1"/>
</dbReference>
<organism evidence="1 2">
    <name type="scientific">Pedobacter cryotolerans</name>
    <dbReference type="NCBI Taxonomy" id="2571270"/>
    <lineage>
        <taxon>Bacteria</taxon>
        <taxon>Pseudomonadati</taxon>
        <taxon>Bacteroidota</taxon>
        <taxon>Sphingobacteriia</taxon>
        <taxon>Sphingobacteriales</taxon>
        <taxon>Sphingobacteriaceae</taxon>
        <taxon>Pedobacter</taxon>
    </lineage>
</organism>
<dbReference type="RefSeq" id="WP_136873361.1">
    <property type="nucleotide sequence ID" value="NZ_SWBO01000001.1"/>
</dbReference>
<gene>
    <name evidence="1" type="ORF">FA045_00550</name>
</gene>
<sequence length="101" mass="11510">MKNIKSFPIELTFWVLALVLLATANPHEHHFTLCPLANLGFDWCPGCGLGRSITALFNGDVTASFKQHWFGIPALILIGYRIYELTKQLFNKNINLKYKED</sequence>
<dbReference type="Proteomes" id="UP000310477">
    <property type="component" value="Unassembled WGS sequence"/>
</dbReference>
<accession>A0A4U1CB18</accession>
<dbReference type="OrthoDB" id="1525013at2"/>
<keyword evidence="2" id="KW-1185">Reference proteome</keyword>
<evidence type="ECO:0000313" key="1">
    <source>
        <dbReference type="EMBL" id="TKC03092.1"/>
    </source>
</evidence>
<evidence type="ECO:0000313" key="2">
    <source>
        <dbReference type="Proteomes" id="UP000310477"/>
    </source>
</evidence>
<dbReference type="InterPro" id="IPR021215">
    <property type="entry name" value="DUF2752"/>
</dbReference>
<name>A0A4U1CB18_9SPHI</name>
<protein>
    <submittedName>
        <fullName evidence="1">DUF2752 domain-containing protein</fullName>
    </submittedName>
</protein>
<proteinExistence type="predicted"/>